<dbReference type="AlphaFoldDB" id="A0A857A937"/>
<dbReference type="Gene3D" id="3.30.2310.20">
    <property type="entry name" value="RelE-like"/>
    <property type="match status" value="1"/>
</dbReference>
<reference evidence="3 4" key="1">
    <citation type="submission" date="2019-11" db="EMBL/GenBank/DDBJ databases">
        <title>FDA dAtabase for Regulatory Grade micrObial Sequences (FDA-ARGOS): Supporting development and validation of Infectious Disease Dx tests.</title>
        <authorList>
            <person name="Stonesifer R."/>
            <person name="Tallon L."/>
            <person name="Sadzewicz L."/>
            <person name="Vavikolanu K."/>
            <person name="Mehta A."/>
            <person name="Aluvathingal J."/>
            <person name="Nadendla S."/>
            <person name="Myers T."/>
            <person name="Yan Y."/>
            <person name="Sichtig H."/>
        </authorList>
    </citation>
    <scope>NUCLEOTIDE SEQUENCE [LARGE SCALE GENOMIC DNA]</scope>
    <source>
        <strain evidence="3 4">FDAARGOS_732</strain>
    </source>
</reference>
<evidence type="ECO:0000256" key="2">
    <source>
        <dbReference type="ARBA" id="ARBA00022649"/>
    </source>
</evidence>
<evidence type="ECO:0000256" key="1">
    <source>
        <dbReference type="ARBA" id="ARBA00006226"/>
    </source>
</evidence>
<dbReference type="NCBIfam" id="TIGR02385">
    <property type="entry name" value="RelE_StbE"/>
    <property type="match status" value="1"/>
</dbReference>
<protein>
    <submittedName>
        <fullName evidence="3">Type II toxin-antitoxin system mRNA interferase toxin, RelE/StbE family</fullName>
    </submittedName>
</protein>
<dbReference type="EMBL" id="CP046315">
    <property type="protein sequence ID" value="QGS11932.1"/>
    <property type="molecule type" value="Genomic_DNA"/>
</dbReference>
<dbReference type="Proteomes" id="UP000424490">
    <property type="component" value="Chromosome"/>
</dbReference>
<dbReference type="SUPFAM" id="SSF143011">
    <property type="entry name" value="RelE-like"/>
    <property type="match status" value="1"/>
</dbReference>
<organism evidence="3 4">
    <name type="scientific">Schaalia odontolytica</name>
    <dbReference type="NCBI Taxonomy" id="1660"/>
    <lineage>
        <taxon>Bacteria</taxon>
        <taxon>Bacillati</taxon>
        <taxon>Actinomycetota</taxon>
        <taxon>Actinomycetes</taxon>
        <taxon>Actinomycetales</taxon>
        <taxon>Actinomycetaceae</taxon>
        <taxon>Schaalia</taxon>
    </lineage>
</organism>
<proteinExistence type="inferred from homology"/>
<dbReference type="Pfam" id="PF05016">
    <property type="entry name" value="ParE_toxin"/>
    <property type="match status" value="1"/>
</dbReference>
<evidence type="ECO:0000313" key="3">
    <source>
        <dbReference type="EMBL" id="QGS11932.1"/>
    </source>
</evidence>
<dbReference type="RefSeq" id="WP_003794036.1">
    <property type="nucleotide sequence ID" value="NZ_CP046315.1"/>
</dbReference>
<dbReference type="PANTHER" id="PTHR35601:SF1">
    <property type="entry name" value="TOXIN RELE"/>
    <property type="match status" value="1"/>
</dbReference>
<sequence>MYRVEFTSAAARKVRKLDRPVRARLLDAIELLAHSPRPDGVKKLTSTENAWRIRVGDYRIIYSIEDDVLVMTVVRVAHRREIYRS</sequence>
<gene>
    <name evidence="3" type="ORF">FOC40_09100</name>
</gene>
<keyword evidence="2" id="KW-1277">Toxin-antitoxin system</keyword>
<dbReference type="InterPro" id="IPR007712">
    <property type="entry name" value="RelE/ParE_toxin"/>
</dbReference>
<comment type="similarity">
    <text evidence="1">Belongs to the RelE toxin family.</text>
</comment>
<dbReference type="PANTHER" id="PTHR35601">
    <property type="entry name" value="TOXIN RELE"/>
    <property type="match status" value="1"/>
</dbReference>
<accession>A0A857A937</accession>
<dbReference type="InterPro" id="IPR035093">
    <property type="entry name" value="RelE/ParE_toxin_dom_sf"/>
</dbReference>
<evidence type="ECO:0000313" key="4">
    <source>
        <dbReference type="Proteomes" id="UP000424490"/>
    </source>
</evidence>
<name>A0A857A937_9ACTO</name>